<evidence type="ECO:0000259" key="1">
    <source>
        <dbReference type="Pfam" id="PF13088"/>
    </source>
</evidence>
<keyword evidence="3" id="KW-1185">Reference proteome</keyword>
<dbReference type="PANTHER" id="PTHR43752">
    <property type="entry name" value="BNR/ASP-BOX REPEAT FAMILY PROTEIN"/>
    <property type="match status" value="1"/>
</dbReference>
<comment type="caution">
    <text evidence="2">The sequence shown here is derived from an EMBL/GenBank/DDBJ whole genome shotgun (WGS) entry which is preliminary data.</text>
</comment>
<protein>
    <recommendedName>
        <fullName evidence="1">Sialidase domain-containing protein</fullName>
    </recommendedName>
</protein>
<dbReference type="PANTHER" id="PTHR43752:SF2">
    <property type="entry name" value="BNR_ASP-BOX REPEAT FAMILY PROTEIN"/>
    <property type="match status" value="1"/>
</dbReference>
<evidence type="ECO:0000313" key="2">
    <source>
        <dbReference type="EMBL" id="CAK7343702.1"/>
    </source>
</evidence>
<feature type="domain" description="Sialidase" evidence="1">
    <location>
        <begin position="8"/>
        <end position="68"/>
    </location>
</feature>
<evidence type="ECO:0000313" key="3">
    <source>
        <dbReference type="Proteomes" id="UP001314170"/>
    </source>
</evidence>
<proteinExistence type="predicted"/>
<dbReference type="Pfam" id="PF13088">
    <property type="entry name" value="BNR_2"/>
    <property type="match status" value="1"/>
</dbReference>
<dbReference type="Proteomes" id="UP001314170">
    <property type="component" value="Unassembled WGS sequence"/>
</dbReference>
<dbReference type="InterPro" id="IPR011040">
    <property type="entry name" value="Sialidase"/>
</dbReference>
<dbReference type="EMBL" id="CAWUPB010001160">
    <property type="protein sequence ID" value="CAK7343702.1"/>
    <property type="molecule type" value="Genomic_DNA"/>
</dbReference>
<gene>
    <name evidence="2" type="ORF">DCAF_LOCUS17446</name>
</gene>
<dbReference type="AlphaFoldDB" id="A0AAV1S4C1"/>
<sequence length="79" mass="9143">MVEVDKDHFLVAYCGGTEEGARIMKIWIQTYKDGYWQSPIIVDEQPNAPMWNPELFKLSSEELLLLYKKVGILGVPGWR</sequence>
<reference evidence="2 3" key="1">
    <citation type="submission" date="2024-01" db="EMBL/GenBank/DDBJ databases">
        <authorList>
            <person name="Waweru B."/>
        </authorList>
    </citation>
    <scope>NUCLEOTIDE SEQUENCE [LARGE SCALE GENOMIC DNA]</scope>
</reference>
<organism evidence="2 3">
    <name type="scientific">Dovyalis caffra</name>
    <dbReference type="NCBI Taxonomy" id="77055"/>
    <lineage>
        <taxon>Eukaryota</taxon>
        <taxon>Viridiplantae</taxon>
        <taxon>Streptophyta</taxon>
        <taxon>Embryophyta</taxon>
        <taxon>Tracheophyta</taxon>
        <taxon>Spermatophyta</taxon>
        <taxon>Magnoliopsida</taxon>
        <taxon>eudicotyledons</taxon>
        <taxon>Gunneridae</taxon>
        <taxon>Pentapetalae</taxon>
        <taxon>rosids</taxon>
        <taxon>fabids</taxon>
        <taxon>Malpighiales</taxon>
        <taxon>Salicaceae</taxon>
        <taxon>Flacourtieae</taxon>
        <taxon>Dovyalis</taxon>
    </lineage>
</organism>
<accession>A0AAV1S4C1</accession>
<name>A0AAV1S4C1_9ROSI</name>